<accession>A0A4U0VFQ9</accession>
<dbReference type="EMBL" id="NAJN01002904">
    <property type="protein sequence ID" value="TKA47005.1"/>
    <property type="molecule type" value="Genomic_DNA"/>
</dbReference>
<feature type="compositionally biased region" description="Polar residues" evidence="1">
    <location>
        <begin position="64"/>
        <end position="73"/>
    </location>
</feature>
<feature type="compositionally biased region" description="Polar residues" evidence="1">
    <location>
        <begin position="181"/>
        <end position="209"/>
    </location>
</feature>
<dbReference type="OrthoDB" id="3535998at2759"/>
<evidence type="ECO:0008006" key="4">
    <source>
        <dbReference type="Google" id="ProtNLM"/>
    </source>
</evidence>
<keyword evidence="3" id="KW-1185">Reference proteome</keyword>
<organism evidence="2 3">
    <name type="scientific">Cryomyces minteri</name>
    <dbReference type="NCBI Taxonomy" id="331657"/>
    <lineage>
        <taxon>Eukaryota</taxon>
        <taxon>Fungi</taxon>
        <taxon>Dikarya</taxon>
        <taxon>Ascomycota</taxon>
        <taxon>Pezizomycotina</taxon>
        <taxon>Dothideomycetes</taxon>
        <taxon>Dothideomycetes incertae sedis</taxon>
        <taxon>Cryomyces</taxon>
    </lineage>
</organism>
<dbReference type="InterPro" id="IPR046347">
    <property type="entry name" value="bZIP_sf"/>
</dbReference>
<evidence type="ECO:0000256" key="1">
    <source>
        <dbReference type="SAM" id="MobiDB-lite"/>
    </source>
</evidence>
<reference evidence="2 3" key="1">
    <citation type="submission" date="2017-03" db="EMBL/GenBank/DDBJ databases">
        <title>Genomes of endolithic fungi from Antarctica.</title>
        <authorList>
            <person name="Coleine C."/>
            <person name="Masonjones S."/>
            <person name="Stajich J.E."/>
        </authorList>
    </citation>
    <scope>NUCLEOTIDE SEQUENCE [LARGE SCALE GENOMIC DNA]</scope>
    <source>
        <strain evidence="2 3">CCFEE 5187</strain>
    </source>
</reference>
<protein>
    <recommendedName>
        <fullName evidence="4">BZIP domain-containing protein</fullName>
    </recommendedName>
</protein>
<proteinExistence type="predicted"/>
<dbReference type="PANTHER" id="PTHR37012">
    <property type="entry name" value="B-ZIP TRANSCRIPTION FACTOR (EUROFUNG)-RELATED"/>
    <property type="match status" value="1"/>
</dbReference>
<evidence type="ECO:0000313" key="3">
    <source>
        <dbReference type="Proteomes" id="UP000308768"/>
    </source>
</evidence>
<dbReference type="CDD" id="cd14688">
    <property type="entry name" value="bZIP_YAP"/>
    <property type="match status" value="1"/>
</dbReference>
<evidence type="ECO:0000313" key="2">
    <source>
        <dbReference type="EMBL" id="TKA47005.1"/>
    </source>
</evidence>
<dbReference type="Proteomes" id="UP000308768">
    <property type="component" value="Unassembled WGS sequence"/>
</dbReference>
<gene>
    <name evidence="2" type="ORF">B0A49_12922</name>
</gene>
<dbReference type="SUPFAM" id="SSF57959">
    <property type="entry name" value="Leucine zipper domain"/>
    <property type="match status" value="1"/>
</dbReference>
<feature type="region of interest" description="Disordered" evidence="1">
    <location>
        <begin position="26"/>
        <end position="89"/>
    </location>
</feature>
<feature type="region of interest" description="Disordered" evidence="1">
    <location>
        <begin position="152"/>
        <end position="243"/>
    </location>
</feature>
<sequence length="404" mass="44908">MTLVLQAHVHDLPNPAFRYSMNYQSGPDTAALEKTPSRDYYSSGSDSKKQPEGSTGKKRASRAGTRSVTTLSAAQLERKRANDREAQRAIRQRTKEHIEQLEKRIAELAVHQEASEKLGQVLQRNRELEEENEFLRNRLGSAAVTISVNDHGATSGDSTMLSAGTPPNERVNMASKRRPSSMATQRSMSEANLRSSVPPTQAWQQQHTYSPAPPHTPSPMAEPMSAHADVKPAQGQVWRPHGVDSRPSIADPNLHIEMSGATSPMIERGVERPSWAPAQYGYLMDSNNRSAHLRPGAPPMVYAPVPQTSEYQRSLASQPAEYQVPSDMHPQTYGAGQMGGQMHAPKATSVPYTTSPHQQPYLAQQQQQQQQQQQHQPDPGQNLPMHFRPNIQGRQMSYPQYPHQ</sequence>
<feature type="compositionally biased region" description="Polar residues" evidence="1">
    <location>
        <begin position="392"/>
        <end position="404"/>
    </location>
</feature>
<name>A0A4U0VFQ9_9PEZI</name>
<feature type="compositionally biased region" description="Basic and acidic residues" evidence="1">
    <location>
        <begin position="76"/>
        <end position="89"/>
    </location>
</feature>
<dbReference type="Gene3D" id="1.20.5.170">
    <property type="match status" value="1"/>
</dbReference>
<dbReference type="GO" id="GO:0003700">
    <property type="term" value="F:DNA-binding transcription factor activity"/>
    <property type="evidence" value="ECO:0007669"/>
    <property type="project" value="InterPro"/>
</dbReference>
<feature type="compositionally biased region" description="Low complexity" evidence="1">
    <location>
        <begin position="358"/>
        <end position="381"/>
    </location>
</feature>
<feature type="region of interest" description="Disordered" evidence="1">
    <location>
        <begin position="311"/>
        <end position="404"/>
    </location>
</feature>
<dbReference type="AlphaFoldDB" id="A0A4U0VFQ9"/>
<comment type="caution">
    <text evidence="2">The sequence shown here is derived from an EMBL/GenBank/DDBJ whole genome shotgun (WGS) entry which is preliminary data.</text>
</comment>